<evidence type="ECO:0000256" key="8">
    <source>
        <dbReference type="ARBA" id="ARBA00023136"/>
    </source>
</evidence>
<evidence type="ECO:0000256" key="10">
    <source>
        <dbReference type="SAM" id="Phobius"/>
    </source>
</evidence>
<dbReference type="NCBIfam" id="TIGR00797">
    <property type="entry name" value="matE"/>
    <property type="match status" value="1"/>
</dbReference>
<dbReference type="Pfam" id="PF01554">
    <property type="entry name" value="MatE"/>
    <property type="match status" value="2"/>
</dbReference>
<reference evidence="11 12" key="1">
    <citation type="submission" date="2014-09" db="EMBL/GenBank/DDBJ databases">
        <title>Draft Genome Sequence of Draconibacterium sp. JN14CK-3.</title>
        <authorList>
            <person name="Dong C."/>
            <person name="Lai Q."/>
            <person name="Shao Z."/>
        </authorList>
    </citation>
    <scope>NUCLEOTIDE SEQUENCE [LARGE SCALE GENOMIC DNA]</scope>
    <source>
        <strain evidence="11 12">JN14CK-3</strain>
    </source>
</reference>
<keyword evidence="7" id="KW-0406">Ion transport</keyword>
<keyword evidence="4" id="KW-1003">Cell membrane</keyword>
<feature type="transmembrane region" description="Helical" evidence="10">
    <location>
        <begin position="350"/>
        <end position="368"/>
    </location>
</feature>
<feature type="transmembrane region" description="Helical" evidence="10">
    <location>
        <begin position="273"/>
        <end position="295"/>
    </location>
</feature>
<keyword evidence="5 10" id="KW-0812">Transmembrane</keyword>
<comment type="caution">
    <text evidence="11">The sequence shown here is derived from an EMBL/GenBank/DDBJ whole genome shotgun (WGS) entry which is preliminary data.</text>
</comment>
<protein>
    <recommendedName>
        <fullName evidence="9">Multidrug-efflux transporter</fullName>
    </recommendedName>
</protein>
<evidence type="ECO:0000256" key="7">
    <source>
        <dbReference type="ARBA" id="ARBA00023065"/>
    </source>
</evidence>
<accession>A0A0D8J3U0</accession>
<keyword evidence="12" id="KW-1185">Reference proteome</keyword>
<evidence type="ECO:0000256" key="5">
    <source>
        <dbReference type="ARBA" id="ARBA00022692"/>
    </source>
</evidence>
<dbReference type="GO" id="GO:0006811">
    <property type="term" value="P:monoatomic ion transport"/>
    <property type="evidence" value="ECO:0007669"/>
    <property type="project" value="UniProtKB-KW"/>
</dbReference>
<keyword evidence="6 10" id="KW-1133">Transmembrane helix</keyword>
<sequence>MKFQDYLPFYRRNLTLALPIVLSQIGQVTVSLADNMMVGHVGTTELAAASFANSVFMIGMVFGMGVTMGLTPLVGKAFGQNQLQKAIVWLKNGIAAHLTASVALTALMFSIYFFLPFMGQPENVLHLARPYYLLLCASYLPFMFFFTLKQFFEGIGNTKIAMQITLSANVINIAVNYVFIFGKFGFPEMGLLGAGIGTLTSRICMPLLFAYFILRNNRFKRYFVFARYQKIFKKDIVALLRIGIPIGFQLIVEVAAFAIGAVMMGWLGETPLAAHQVALGLATFTYMISLGISQANTIRVSHQMGDKDYLSLRRAVFASTHLVLIVMSLSALLFILLRNVLPLMFSTDENVIQVAASLLIIAAVFQLFDGLQVIMQSSLRGMADVTTPMLIAFIAYLLIGIPTSYVFTFVLNAGPQGIWYGYLVGLGTAGILFYIRFMRLLKRLA</sequence>
<dbReference type="PANTHER" id="PTHR43298:SF2">
    <property type="entry name" value="FMN_FAD EXPORTER YEEO-RELATED"/>
    <property type="match status" value="1"/>
</dbReference>
<dbReference type="RefSeq" id="WP_045033811.1">
    <property type="nucleotide sequence ID" value="NZ_JRHC01000011.1"/>
</dbReference>
<feature type="transmembrane region" description="Helical" evidence="10">
    <location>
        <begin position="160"/>
        <end position="180"/>
    </location>
</feature>
<dbReference type="EMBL" id="JRHC01000011">
    <property type="protein sequence ID" value="KJF41635.1"/>
    <property type="molecule type" value="Genomic_DNA"/>
</dbReference>
<dbReference type="InterPro" id="IPR048279">
    <property type="entry name" value="MdtK-like"/>
</dbReference>
<keyword evidence="8 10" id="KW-0472">Membrane</keyword>
<feature type="transmembrane region" description="Helical" evidence="10">
    <location>
        <begin position="389"/>
        <end position="411"/>
    </location>
</feature>
<dbReference type="InterPro" id="IPR050222">
    <property type="entry name" value="MATE_MdtK"/>
</dbReference>
<dbReference type="GO" id="GO:0042910">
    <property type="term" value="F:xenobiotic transmembrane transporter activity"/>
    <property type="evidence" value="ECO:0007669"/>
    <property type="project" value="InterPro"/>
</dbReference>
<keyword evidence="3" id="KW-0050">Antiport</keyword>
<dbReference type="GO" id="GO:0015297">
    <property type="term" value="F:antiporter activity"/>
    <property type="evidence" value="ECO:0007669"/>
    <property type="project" value="UniProtKB-KW"/>
</dbReference>
<evidence type="ECO:0000256" key="3">
    <source>
        <dbReference type="ARBA" id="ARBA00022449"/>
    </source>
</evidence>
<feature type="transmembrane region" description="Helical" evidence="10">
    <location>
        <begin position="417"/>
        <end position="435"/>
    </location>
</feature>
<dbReference type="InterPro" id="IPR002528">
    <property type="entry name" value="MATE_fam"/>
</dbReference>
<evidence type="ECO:0000256" key="9">
    <source>
        <dbReference type="ARBA" id="ARBA00031636"/>
    </source>
</evidence>
<name>A0A0D8J3U0_9BACT</name>
<evidence type="ECO:0000256" key="1">
    <source>
        <dbReference type="ARBA" id="ARBA00004651"/>
    </source>
</evidence>
<dbReference type="AlphaFoldDB" id="A0A0D8J3U0"/>
<dbReference type="STRING" id="1544798.LH29_24340"/>
<evidence type="ECO:0000313" key="11">
    <source>
        <dbReference type="EMBL" id="KJF41635.1"/>
    </source>
</evidence>
<feature type="transmembrane region" description="Helical" evidence="10">
    <location>
        <begin position="49"/>
        <end position="74"/>
    </location>
</feature>
<evidence type="ECO:0000313" key="12">
    <source>
        <dbReference type="Proteomes" id="UP000032544"/>
    </source>
</evidence>
<evidence type="ECO:0000256" key="6">
    <source>
        <dbReference type="ARBA" id="ARBA00022989"/>
    </source>
</evidence>
<feature type="transmembrane region" description="Helical" evidence="10">
    <location>
        <begin position="316"/>
        <end position="338"/>
    </location>
</feature>
<keyword evidence="2" id="KW-0813">Transport</keyword>
<comment type="subcellular location">
    <subcellularLocation>
        <location evidence="1">Cell membrane</location>
        <topology evidence="1">Multi-pass membrane protein</topology>
    </subcellularLocation>
</comment>
<dbReference type="Proteomes" id="UP000032544">
    <property type="component" value="Unassembled WGS sequence"/>
</dbReference>
<gene>
    <name evidence="11" type="ORF">LH29_24340</name>
</gene>
<dbReference type="PANTHER" id="PTHR43298">
    <property type="entry name" value="MULTIDRUG RESISTANCE PROTEIN NORM-RELATED"/>
    <property type="match status" value="1"/>
</dbReference>
<organism evidence="11 12">
    <name type="scientific">Draconibacterium sediminis</name>
    <dbReference type="NCBI Taxonomy" id="1544798"/>
    <lineage>
        <taxon>Bacteria</taxon>
        <taxon>Pseudomonadati</taxon>
        <taxon>Bacteroidota</taxon>
        <taxon>Bacteroidia</taxon>
        <taxon>Marinilabiliales</taxon>
        <taxon>Prolixibacteraceae</taxon>
        <taxon>Draconibacterium</taxon>
    </lineage>
</organism>
<feature type="transmembrane region" description="Helical" evidence="10">
    <location>
        <begin position="192"/>
        <end position="214"/>
    </location>
</feature>
<dbReference type="PIRSF" id="PIRSF006603">
    <property type="entry name" value="DinF"/>
    <property type="match status" value="1"/>
</dbReference>
<dbReference type="CDD" id="cd13131">
    <property type="entry name" value="MATE_NorM_like"/>
    <property type="match status" value="1"/>
</dbReference>
<dbReference type="OrthoDB" id="9780160at2"/>
<evidence type="ECO:0000256" key="2">
    <source>
        <dbReference type="ARBA" id="ARBA00022448"/>
    </source>
</evidence>
<feature type="transmembrane region" description="Helical" evidence="10">
    <location>
        <begin position="130"/>
        <end position="148"/>
    </location>
</feature>
<feature type="transmembrane region" description="Helical" evidence="10">
    <location>
        <begin position="94"/>
        <end position="118"/>
    </location>
</feature>
<dbReference type="GO" id="GO:0005886">
    <property type="term" value="C:plasma membrane"/>
    <property type="evidence" value="ECO:0007669"/>
    <property type="project" value="UniProtKB-SubCell"/>
</dbReference>
<feature type="transmembrane region" description="Helical" evidence="10">
    <location>
        <begin position="235"/>
        <end position="267"/>
    </location>
</feature>
<evidence type="ECO:0000256" key="4">
    <source>
        <dbReference type="ARBA" id="ARBA00022475"/>
    </source>
</evidence>
<proteinExistence type="predicted"/>